<dbReference type="KEGG" id="ebm:SG0102_03670"/>
<reference evidence="3 4" key="1">
    <citation type="submission" date="2018-11" db="EMBL/GenBank/DDBJ databases">
        <title>Novel Erysipelotrichaceae bacterium isolated from small intestine of a swine.</title>
        <authorList>
            <person name="Kim J.S."/>
            <person name="Choe H."/>
            <person name="Lee Y.R."/>
            <person name="Kim K.M."/>
            <person name="Park D.S."/>
        </authorList>
    </citation>
    <scope>NUCLEOTIDE SEQUENCE [LARGE SCALE GENOMIC DNA]</scope>
    <source>
        <strain evidence="3 4">SG0102</strain>
    </source>
</reference>
<dbReference type="Proteomes" id="UP000268059">
    <property type="component" value="Chromosome"/>
</dbReference>
<dbReference type="InParanoid" id="A0A3G9JKA3"/>
<dbReference type="RefSeq" id="WP_157982946.1">
    <property type="nucleotide sequence ID" value="NZ_AP019309.1"/>
</dbReference>
<dbReference type="AlphaFoldDB" id="A0A3G9JKA3"/>
<organism evidence="3 4">
    <name type="scientific">Intestinibaculum porci</name>
    <dbReference type="NCBI Taxonomy" id="2487118"/>
    <lineage>
        <taxon>Bacteria</taxon>
        <taxon>Bacillati</taxon>
        <taxon>Bacillota</taxon>
        <taxon>Erysipelotrichia</taxon>
        <taxon>Erysipelotrichales</taxon>
        <taxon>Erysipelotrichaceae</taxon>
        <taxon>Intestinibaculum</taxon>
    </lineage>
</organism>
<dbReference type="EMBL" id="AP019309">
    <property type="protein sequence ID" value="BBH25433.1"/>
    <property type="molecule type" value="Genomic_DNA"/>
</dbReference>
<gene>
    <name evidence="3" type="ORF">SG0102_03670</name>
</gene>
<feature type="transmembrane region" description="Helical" evidence="1">
    <location>
        <begin position="113"/>
        <end position="133"/>
    </location>
</feature>
<dbReference type="InterPro" id="IPR006976">
    <property type="entry name" value="VanZ-like"/>
</dbReference>
<evidence type="ECO:0000256" key="1">
    <source>
        <dbReference type="SAM" id="Phobius"/>
    </source>
</evidence>
<evidence type="ECO:0000313" key="3">
    <source>
        <dbReference type="EMBL" id="BBH25433.1"/>
    </source>
</evidence>
<feature type="transmembrane region" description="Helical" evidence="1">
    <location>
        <begin position="6"/>
        <end position="22"/>
    </location>
</feature>
<proteinExistence type="predicted"/>
<name>A0A3G9JKA3_9FIRM</name>
<accession>A0A3G9JKA3</accession>
<feature type="domain" description="VanZ-like" evidence="2">
    <location>
        <begin position="8"/>
        <end position="132"/>
    </location>
</feature>
<protein>
    <recommendedName>
        <fullName evidence="2">VanZ-like domain-containing protein</fullName>
    </recommendedName>
</protein>
<dbReference type="OrthoDB" id="291892at2"/>
<keyword evidence="1" id="KW-0812">Transmembrane</keyword>
<keyword evidence="1" id="KW-1133">Transmembrane helix</keyword>
<keyword evidence="4" id="KW-1185">Reference proteome</keyword>
<dbReference type="Pfam" id="PF04892">
    <property type="entry name" value="VanZ"/>
    <property type="match status" value="1"/>
</dbReference>
<keyword evidence="1" id="KW-0472">Membrane</keyword>
<sequence>MKKIKYYIPAMIMLCVIFGFSAQNGNDSGHLSDSIYYFLQAHVPLPFAKDTMTFVIRKCAHMTEFGLLGLSFLYGFSHSFSQHLYKVSLALVFVCGCLDEFHQRFSAGRSPSLRDALIDTTGALIFLSITYFITHRQKRENRVLEKV</sequence>
<evidence type="ECO:0000313" key="4">
    <source>
        <dbReference type="Proteomes" id="UP000268059"/>
    </source>
</evidence>
<evidence type="ECO:0000259" key="2">
    <source>
        <dbReference type="Pfam" id="PF04892"/>
    </source>
</evidence>
<dbReference type="NCBIfam" id="NF037970">
    <property type="entry name" value="vanZ_1"/>
    <property type="match status" value="1"/>
</dbReference>